<proteinExistence type="evidence at protein level"/>
<dbReference type="InterPro" id="IPR012900">
    <property type="entry name" value="MFMR"/>
</dbReference>
<feature type="coiled-coil region" evidence="7">
    <location>
        <begin position="211"/>
        <end position="238"/>
    </location>
</feature>
<dbReference type="CDD" id="cd14702">
    <property type="entry name" value="bZIP_plant_GBF1"/>
    <property type="match status" value="1"/>
</dbReference>
<dbReference type="Pfam" id="PF00170">
    <property type="entry name" value="bZIP_1"/>
    <property type="match status" value="1"/>
</dbReference>
<keyword evidence="4" id="KW-0238">DNA-binding</keyword>
<feature type="compositionally biased region" description="Polar residues" evidence="8">
    <location>
        <begin position="66"/>
        <end position="97"/>
    </location>
</feature>
<dbReference type="EMBL" id="BT062412">
    <property type="protein sequence ID" value="ACN27109.1"/>
    <property type="molecule type" value="mRNA"/>
</dbReference>
<dbReference type="InterPro" id="IPR046347">
    <property type="entry name" value="bZIP_sf"/>
</dbReference>
<dbReference type="InterPro" id="IPR044827">
    <property type="entry name" value="GBF-like"/>
</dbReference>
<keyword evidence="12" id="KW-1185">Reference proteome</keyword>
<feature type="region of interest" description="Disordered" evidence="8">
    <location>
        <begin position="183"/>
        <end position="211"/>
    </location>
</feature>
<keyword evidence="13" id="KW-1267">Proteomics identification</keyword>
<evidence type="ECO:0000256" key="2">
    <source>
        <dbReference type="ARBA" id="ARBA00007163"/>
    </source>
</evidence>
<keyword evidence="7" id="KW-0175">Coiled coil</keyword>
<evidence type="ECO:0000313" key="10">
    <source>
        <dbReference type="EMBL" id="ACN27109.1"/>
    </source>
</evidence>
<name>C0P293_MAIZE</name>
<keyword evidence="6" id="KW-0539">Nucleus</keyword>
<evidence type="ECO:0000256" key="8">
    <source>
        <dbReference type="SAM" id="MobiDB-lite"/>
    </source>
</evidence>
<dbReference type="InterPro" id="IPR045314">
    <property type="entry name" value="bZIP_plant_GBF1"/>
</dbReference>
<feature type="compositionally biased region" description="Basic and acidic residues" evidence="8">
    <location>
        <begin position="47"/>
        <end position="62"/>
    </location>
</feature>
<organism evidence="10">
    <name type="scientific">Zea mays</name>
    <name type="common">Maize</name>
    <dbReference type="NCBI Taxonomy" id="4577"/>
    <lineage>
        <taxon>Eukaryota</taxon>
        <taxon>Viridiplantae</taxon>
        <taxon>Streptophyta</taxon>
        <taxon>Embryophyta</taxon>
        <taxon>Tracheophyta</taxon>
        <taxon>Spermatophyta</taxon>
        <taxon>Magnoliopsida</taxon>
        <taxon>Liliopsida</taxon>
        <taxon>Poales</taxon>
        <taxon>Poaceae</taxon>
        <taxon>PACMAD clade</taxon>
        <taxon>Panicoideae</taxon>
        <taxon>Andropogonodae</taxon>
        <taxon>Andropogoneae</taxon>
        <taxon>Tripsacinae</taxon>
        <taxon>Zea</taxon>
    </lineage>
</organism>
<dbReference type="ExpressionAtlas" id="C0P293">
    <property type="expression patterns" value="baseline and differential"/>
</dbReference>
<dbReference type="PANTHER" id="PTHR45967">
    <property type="entry name" value="G-BOX-BINDING FACTOR 3-RELATED"/>
    <property type="match status" value="1"/>
</dbReference>
<evidence type="ECO:0000256" key="6">
    <source>
        <dbReference type="ARBA" id="ARBA00023242"/>
    </source>
</evidence>
<evidence type="ECO:0007829" key="13">
    <source>
        <dbReference type="PeptideAtlas" id="C0P293"/>
    </source>
</evidence>
<dbReference type="PROSITE" id="PS00036">
    <property type="entry name" value="BZIP_BASIC"/>
    <property type="match status" value="1"/>
</dbReference>
<reference evidence="11" key="3">
    <citation type="submission" date="2019-07" db="EMBL/GenBank/DDBJ databases">
        <authorList>
            <person name="Seetharam A."/>
            <person name="Woodhouse M."/>
            <person name="Cannon E."/>
        </authorList>
    </citation>
    <scope>NUCLEOTIDE SEQUENCE [LARGE SCALE GENOMIC DNA]</scope>
    <source>
        <strain evidence="11">cv. B73</strain>
    </source>
</reference>
<sequence>MWGPQPIMPPPFGTPYAAVYPHGGAYPHPLVPMMSTPMSVEPAKSTNSKEKNSNKKLKEIDRTAVSAGSGNSKRTVSSIEDYSAEGSSDVNDQNVNETSRKRSSDGGPGAETTTGGNTECVLAPNHTLGNATILPQHCFSAPVIKPSATNVANSRAIGTALSPPPGVMVPVHNAVPSDLSVKDERELKREKRKQSNRESARRSRLRKQAETEELATQVESLAAENTSLRSEIGQLTESSEKLRLENSALMVKLKDTAEPSPIKASASPSSPRASAENFLSMIDSANAPSVSRHTEHGGPRLRQLLDSSPATDVAAVS</sequence>
<dbReference type="FunFam" id="1.20.5.170:FF:000063">
    <property type="entry name" value="G-box binding factor 3"/>
    <property type="match status" value="1"/>
</dbReference>
<dbReference type="Pfam" id="PF07777">
    <property type="entry name" value="MFMR"/>
    <property type="match status" value="1"/>
</dbReference>
<dbReference type="EnsemblPlants" id="Zm00001eb296340_T006">
    <property type="protein sequence ID" value="Zm00001eb296340_P006"/>
    <property type="gene ID" value="Zm00001eb296340"/>
</dbReference>
<accession>C0P293</accession>
<dbReference type="PROSITE" id="PS50217">
    <property type="entry name" value="BZIP"/>
    <property type="match status" value="1"/>
</dbReference>
<feature type="compositionally biased region" description="Low complexity" evidence="8">
    <location>
        <begin position="259"/>
        <end position="275"/>
    </location>
</feature>
<evidence type="ECO:0000259" key="9">
    <source>
        <dbReference type="PROSITE" id="PS50217"/>
    </source>
</evidence>
<keyword evidence="5" id="KW-0804">Transcription</keyword>
<feature type="compositionally biased region" description="Basic and acidic residues" evidence="8">
    <location>
        <begin position="183"/>
        <end position="201"/>
    </location>
</feature>
<comment type="subcellular location">
    <subcellularLocation>
        <location evidence="1">Nucleus</location>
    </subcellularLocation>
</comment>
<dbReference type="InterPro" id="IPR004827">
    <property type="entry name" value="bZIP"/>
</dbReference>
<reference evidence="12" key="2">
    <citation type="journal article" date="2009" name="Science">
        <title>The B73 maize genome: complexity, diversity, and dynamics.</title>
        <authorList>
            <person name="Schnable P.S."/>
            <person name="Ware D."/>
            <person name="Fulton R.S."/>
            <person name="Stein J.C."/>
            <person name="Wei F."/>
            <person name="Pasternak S."/>
            <person name="Liang C."/>
            <person name="Zhang J."/>
            <person name="Fulton L."/>
            <person name="Graves T.A."/>
            <person name="Minx P."/>
            <person name="Reily A.D."/>
            <person name="Courtney L."/>
            <person name="Kruchowski S.S."/>
            <person name="Tomlinson C."/>
            <person name="Strong C."/>
            <person name="Delehaunty K."/>
            <person name="Fronick C."/>
            <person name="Courtney B."/>
            <person name="Rock S.M."/>
            <person name="Belter E."/>
            <person name="Du F."/>
            <person name="Kim K."/>
            <person name="Abbott R.M."/>
            <person name="Cotton M."/>
            <person name="Levy A."/>
            <person name="Marchetto P."/>
            <person name="Ochoa K."/>
            <person name="Jackson S.M."/>
            <person name="Gillam B."/>
            <person name="Chen W."/>
            <person name="Yan L."/>
            <person name="Higginbotham J."/>
            <person name="Cardenas M."/>
            <person name="Waligorski J."/>
            <person name="Applebaum E."/>
            <person name="Phelps L."/>
            <person name="Falcone J."/>
            <person name="Kanchi K."/>
            <person name="Thane T."/>
            <person name="Scimone A."/>
            <person name="Thane N."/>
            <person name="Henke J."/>
            <person name="Wang T."/>
            <person name="Ruppert J."/>
            <person name="Shah N."/>
            <person name="Rotter K."/>
            <person name="Hodges J."/>
            <person name="Ingenthron E."/>
            <person name="Cordes M."/>
            <person name="Kohlberg S."/>
            <person name="Sgro J."/>
            <person name="Delgado B."/>
            <person name="Mead K."/>
            <person name="Chinwalla A."/>
            <person name="Leonard S."/>
            <person name="Crouse K."/>
            <person name="Collura K."/>
            <person name="Kudrna D."/>
            <person name="Currie J."/>
            <person name="He R."/>
            <person name="Angelova A."/>
            <person name="Rajasekar S."/>
            <person name="Mueller T."/>
            <person name="Lomeli R."/>
            <person name="Scara G."/>
            <person name="Ko A."/>
            <person name="Delaney K."/>
            <person name="Wissotski M."/>
            <person name="Lopez G."/>
            <person name="Campos D."/>
            <person name="Braidotti M."/>
            <person name="Ashley E."/>
            <person name="Golser W."/>
            <person name="Kim H."/>
            <person name="Lee S."/>
            <person name="Lin J."/>
            <person name="Dujmic Z."/>
            <person name="Kim W."/>
            <person name="Talag J."/>
            <person name="Zuccolo A."/>
            <person name="Fan C."/>
            <person name="Sebastian A."/>
            <person name="Kramer M."/>
            <person name="Spiegel L."/>
            <person name="Nascimento L."/>
            <person name="Zutavern T."/>
            <person name="Miller B."/>
            <person name="Ambroise C."/>
            <person name="Muller S."/>
            <person name="Spooner W."/>
            <person name="Narechania A."/>
            <person name="Ren L."/>
            <person name="Wei S."/>
            <person name="Kumari S."/>
            <person name="Faga B."/>
            <person name="Levy M.J."/>
            <person name="McMahan L."/>
            <person name="Van Buren P."/>
            <person name="Vaughn M.W."/>
            <person name="Ying K."/>
            <person name="Yeh C.-T."/>
            <person name="Emrich S.J."/>
            <person name="Jia Y."/>
            <person name="Kalyanaraman A."/>
            <person name="Hsia A.-P."/>
            <person name="Barbazuk W.B."/>
            <person name="Baucom R.S."/>
            <person name="Brutnell T.P."/>
            <person name="Carpita N.C."/>
            <person name="Chaparro C."/>
            <person name="Chia J.-M."/>
            <person name="Deragon J.-M."/>
            <person name="Estill J.C."/>
            <person name="Fu Y."/>
            <person name="Jeddeloh J.A."/>
            <person name="Han Y."/>
            <person name="Lee H."/>
            <person name="Li P."/>
            <person name="Lisch D.R."/>
            <person name="Liu S."/>
            <person name="Liu Z."/>
            <person name="Nagel D.H."/>
            <person name="McCann M.C."/>
            <person name="SanMiguel P."/>
            <person name="Myers A.M."/>
            <person name="Nettleton D."/>
            <person name="Nguyen J."/>
            <person name="Penning B.W."/>
            <person name="Ponnala L."/>
            <person name="Schneider K.L."/>
            <person name="Schwartz D.C."/>
            <person name="Sharma A."/>
            <person name="Soderlund C."/>
            <person name="Springer N.M."/>
            <person name="Sun Q."/>
            <person name="Wang H."/>
            <person name="Waterman M."/>
            <person name="Westerman R."/>
            <person name="Wolfgruber T.K."/>
            <person name="Yang L."/>
            <person name="Yu Y."/>
            <person name="Zhang L."/>
            <person name="Zhou S."/>
            <person name="Zhu Q."/>
            <person name="Bennetzen J.L."/>
            <person name="Dawe R.K."/>
            <person name="Jiang J."/>
            <person name="Jiang N."/>
            <person name="Presting G.G."/>
            <person name="Wessler S.R."/>
            <person name="Aluru S."/>
            <person name="Martienssen R.A."/>
            <person name="Clifton S.W."/>
            <person name="McCombie W.R."/>
            <person name="Wing R.A."/>
            <person name="Wilson R.K."/>
        </authorList>
    </citation>
    <scope>NUCLEOTIDE SEQUENCE [LARGE SCALE GENOMIC DNA]</scope>
    <source>
        <strain evidence="12">cv. B73</strain>
    </source>
</reference>
<protein>
    <recommendedName>
        <fullName evidence="9">BZIP domain-containing protein</fullName>
    </recommendedName>
</protein>
<comment type="similarity">
    <text evidence="2">Belongs to the bZIP family.</text>
</comment>
<dbReference type="Gene3D" id="1.20.5.170">
    <property type="match status" value="1"/>
</dbReference>
<feature type="domain" description="BZIP" evidence="9">
    <location>
        <begin position="186"/>
        <end position="249"/>
    </location>
</feature>
<reference evidence="11" key="4">
    <citation type="submission" date="2021-05" db="UniProtKB">
        <authorList>
            <consortium name="EnsemblPlants"/>
        </authorList>
    </citation>
    <scope>IDENTIFICATION</scope>
    <source>
        <strain evidence="11">cv. B73</strain>
    </source>
</reference>
<evidence type="ECO:0000256" key="7">
    <source>
        <dbReference type="SAM" id="Coils"/>
    </source>
</evidence>
<evidence type="ECO:0000256" key="4">
    <source>
        <dbReference type="ARBA" id="ARBA00023125"/>
    </source>
</evidence>
<evidence type="ECO:0000256" key="3">
    <source>
        <dbReference type="ARBA" id="ARBA00023015"/>
    </source>
</evidence>
<evidence type="ECO:0000256" key="5">
    <source>
        <dbReference type="ARBA" id="ARBA00023163"/>
    </source>
</evidence>
<feature type="region of interest" description="Disordered" evidence="8">
    <location>
        <begin position="14"/>
        <end position="118"/>
    </location>
</feature>
<dbReference type="GO" id="GO:0005634">
    <property type="term" value="C:nucleus"/>
    <property type="evidence" value="ECO:0007669"/>
    <property type="project" value="UniProtKB-SubCell"/>
</dbReference>
<dbReference type="SMART" id="SM00338">
    <property type="entry name" value="BRLZ"/>
    <property type="match status" value="1"/>
</dbReference>
<dbReference type="Proteomes" id="UP000007305">
    <property type="component" value="Chromosome 6"/>
</dbReference>
<feature type="region of interest" description="Disordered" evidence="8">
    <location>
        <begin position="254"/>
        <end position="317"/>
    </location>
</feature>
<dbReference type="OrthoDB" id="1642657at2759"/>
<dbReference type="GO" id="GO:0000976">
    <property type="term" value="F:transcription cis-regulatory region binding"/>
    <property type="evidence" value="ECO:0007669"/>
    <property type="project" value="UniProtKB-ARBA"/>
</dbReference>
<dbReference type="PANTHER" id="PTHR45967:SF46">
    <property type="entry name" value="OS02G0578500 PROTEIN"/>
    <property type="match status" value="1"/>
</dbReference>
<reference evidence="10" key="1">
    <citation type="journal article" date="2009" name="PLoS Genet.">
        <title>Sequencing, mapping, and analysis of 27,455 maize full-length cDNAs.</title>
        <authorList>
            <person name="Soderlund C."/>
            <person name="Descour A."/>
            <person name="Kudrna D."/>
            <person name="Bomhoff M."/>
            <person name="Boyd L."/>
            <person name="Currie J."/>
            <person name="Angelova A."/>
            <person name="Collura K."/>
            <person name="Wissotski M."/>
            <person name="Ashley E."/>
            <person name="Morrow D."/>
            <person name="Fernandes J."/>
            <person name="Walbot V."/>
            <person name="Yu Y."/>
        </authorList>
    </citation>
    <scope>NUCLEOTIDE SEQUENCE</scope>
    <source>
        <strain evidence="10">B73</strain>
    </source>
</reference>
<dbReference type="Gramene" id="Zm00001eb296340_T006">
    <property type="protein sequence ID" value="Zm00001eb296340_P006"/>
    <property type="gene ID" value="Zm00001eb296340"/>
</dbReference>
<gene>
    <name evidence="11" type="primary">LOC542309</name>
</gene>
<keyword evidence="3" id="KW-0805">Transcription regulation</keyword>
<evidence type="ECO:0000313" key="12">
    <source>
        <dbReference type="Proteomes" id="UP000007305"/>
    </source>
</evidence>
<dbReference type="GO" id="GO:0005737">
    <property type="term" value="C:cytoplasm"/>
    <property type="evidence" value="ECO:0007669"/>
    <property type="project" value="UniProtKB-ARBA"/>
</dbReference>
<dbReference type="AlphaFoldDB" id="C0P293"/>
<dbReference type="GO" id="GO:0003700">
    <property type="term" value="F:DNA-binding transcription factor activity"/>
    <property type="evidence" value="ECO:0007669"/>
    <property type="project" value="InterPro"/>
</dbReference>
<dbReference type="SMR" id="C0P293"/>
<evidence type="ECO:0000313" key="11">
    <source>
        <dbReference type="EnsemblPlants" id="Zm00001eb296340_P006"/>
    </source>
</evidence>
<dbReference type="SUPFAM" id="SSF57959">
    <property type="entry name" value="Leucine zipper domain"/>
    <property type="match status" value="1"/>
</dbReference>
<evidence type="ECO:0000256" key="1">
    <source>
        <dbReference type="ARBA" id="ARBA00004123"/>
    </source>
</evidence>